<feature type="region of interest" description="Disordered" evidence="1">
    <location>
        <begin position="1"/>
        <end position="44"/>
    </location>
</feature>
<proteinExistence type="predicted"/>
<accession>A0AAN8WJN2</accession>
<comment type="caution">
    <text evidence="2">The sequence shown here is derived from an EMBL/GenBank/DDBJ whole genome shotgun (WGS) entry which is preliminary data.</text>
</comment>
<name>A0AAN8WJN2_HALRR</name>
<protein>
    <submittedName>
        <fullName evidence="2">Uncharacterized protein</fullName>
    </submittedName>
</protein>
<reference evidence="2 3" key="1">
    <citation type="submission" date="2023-11" db="EMBL/GenBank/DDBJ databases">
        <title>Halocaridina rubra genome assembly.</title>
        <authorList>
            <person name="Smith C."/>
        </authorList>
    </citation>
    <scope>NUCLEOTIDE SEQUENCE [LARGE SCALE GENOMIC DNA]</scope>
    <source>
        <strain evidence="2">EP-1</strain>
        <tissue evidence="2">Whole</tissue>
    </source>
</reference>
<evidence type="ECO:0000313" key="2">
    <source>
        <dbReference type="EMBL" id="KAK7021311.1"/>
    </source>
</evidence>
<dbReference type="Proteomes" id="UP001381693">
    <property type="component" value="Unassembled WGS sequence"/>
</dbReference>
<dbReference type="AlphaFoldDB" id="A0AAN8WJN2"/>
<dbReference type="EMBL" id="JAXCGZ010022906">
    <property type="protein sequence ID" value="KAK7021311.1"/>
    <property type="molecule type" value="Genomic_DNA"/>
</dbReference>
<feature type="compositionally biased region" description="Polar residues" evidence="1">
    <location>
        <begin position="31"/>
        <end position="44"/>
    </location>
</feature>
<evidence type="ECO:0000256" key="1">
    <source>
        <dbReference type="SAM" id="MobiDB-lite"/>
    </source>
</evidence>
<sequence length="99" mass="10989">MSNGSARAFRTVTMTNFDGSEPTRAPMTKPFESQPSDSLTSLPSYNIENIHRKRIPYNEDIKSSMIGPCSSLNLLLYSIYSPKMASTIGCLRNDARPRG</sequence>
<evidence type="ECO:0000313" key="3">
    <source>
        <dbReference type="Proteomes" id="UP001381693"/>
    </source>
</evidence>
<gene>
    <name evidence="2" type="ORF">SK128_018991</name>
</gene>
<keyword evidence="3" id="KW-1185">Reference proteome</keyword>
<organism evidence="2 3">
    <name type="scientific">Halocaridina rubra</name>
    <name type="common">Hawaiian red shrimp</name>
    <dbReference type="NCBI Taxonomy" id="373956"/>
    <lineage>
        <taxon>Eukaryota</taxon>
        <taxon>Metazoa</taxon>
        <taxon>Ecdysozoa</taxon>
        <taxon>Arthropoda</taxon>
        <taxon>Crustacea</taxon>
        <taxon>Multicrustacea</taxon>
        <taxon>Malacostraca</taxon>
        <taxon>Eumalacostraca</taxon>
        <taxon>Eucarida</taxon>
        <taxon>Decapoda</taxon>
        <taxon>Pleocyemata</taxon>
        <taxon>Caridea</taxon>
        <taxon>Atyoidea</taxon>
        <taxon>Atyidae</taxon>
        <taxon>Halocaridina</taxon>
    </lineage>
</organism>